<accession>A0A1J1IWQ0</accession>
<organism evidence="3 4">
    <name type="scientific">Clunio marinus</name>
    <dbReference type="NCBI Taxonomy" id="568069"/>
    <lineage>
        <taxon>Eukaryota</taxon>
        <taxon>Metazoa</taxon>
        <taxon>Ecdysozoa</taxon>
        <taxon>Arthropoda</taxon>
        <taxon>Hexapoda</taxon>
        <taxon>Insecta</taxon>
        <taxon>Pterygota</taxon>
        <taxon>Neoptera</taxon>
        <taxon>Endopterygota</taxon>
        <taxon>Diptera</taxon>
        <taxon>Nematocera</taxon>
        <taxon>Chironomoidea</taxon>
        <taxon>Chironomidae</taxon>
        <taxon>Clunio</taxon>
    </lineage>
</organism>
<dbReference type="AlphaFoldDB" id="A0A1J1IWQ0"/>
<dbReference type="EMBL" id="CVRI01000063">
    <property type="protein sequence ID" value="CRL04583.1"/>
    <property type="molecule type" value="Genomic_DNA"/>
</dbReference>
<dbReference type="PANTHER" id="PTHR12175:SF1">
    <property type="entry name" value="PITH DOMAIN-CONTAINING PROTEIN 1"/>
    <property type="match status" value="1"/>
</dbReference>
<dbReference type="GO" id="GO:0005737">
    <property type="term" value="C:cytoplasm"/>
    <property type="evidence" value="ECO:0007669"/>
    <property type="project" value="UniProtKB-ARBA"/>
</dbReference>
<dbReference type="Gene3D" id="2.60.120.470">
    <property type="entry name" value="PITH domain"/>
    <property type="match status" value="1"/>
</dbReference>
<comment type="similarity">
    <text evidence="1">Belongs to the PITHD1 family.</text>
</comment>
<gene>
    <name evidence="3" type="ORF">CLUMA_CG017652</name>
</gene>
<dbReference type="PROSITE" id="PS51532">
    <property type="entry name" value="PITH"/>
    <property type="match status" value="1"/>
</dbReference>
<dbReference type="FunFam" id="2.60.120.470:FF:000002">
    <property type="entry name" value="PITH domain-containing protein 1"/>
    <property type="match status" value="1"/>
</dbReference>
<proteinExistence type="inferred from homology"/>
<dbReference type="PANTHER" id="PTHR12175">
    <property type="entry name" value="AD039 HT014 THIOREDOXIN FAMILY TRP26"/>
    <property type="match status" value="1"/>
</dbReference>
<dbReference type="GO" id="GO:0080090">
    <property type="term" value="P:regulation of primary metabolic process"/>
    <property type="evidence" value="ECO:0007669"/>
    <property type="project" value="UniProtKB-ARBA"/>
</dbReference>
<dbReference type="Pfam" id="PF06201">
    <property type="entry name" value="PITH"/>
    <property type="match status" value="1"/>
</dbReference>
<dbReference type="InterPro" id="IPR045099">
    <property type="entry name" value="PITH1-like"/>
</dbReference>
<name>A0A1J1IWQ0_9DIPT</name>
<evidence type="ECO:0000259" key="2">
    <source>
        <dbReference type="PROSITE" id="PS51532"/>
    </source>
</evidence>
<dbReference type="OrthoDB" id="2635at2759"/>
<evidence type="ECO:0000313" key="4">
    <source>
        <dbReference type="Proteomes" id="UP000183832"/>
    </source>
</evidence>
<dbReference type="SUPFAM" id="SSF49785">
    <property type="entry name" value="Galactose-binding domain-like"/>
    <property type="match status" value="1"/>
</dbReference>
<reference evidence="3 4" key="1">
    <citation type="submission" date="2015-04" db="EMBL/GenBank/DDBJ databases">
        <authorList>
            <person name="Syromyatnikov M.Y."/>
            <person name="Popov V.N."/>
        </authorList>
    </citation>
    <scope>NUCLEOTIDE SEQUENCE [LARGE SCALE GENOMIC DNA]</scope>
</reference>
<feature type="domain" description="PITH" evidence="2">
    <location>
        <begin position="17"/>
        <end position="191"/>
    </location>
</feature>
<keyword evidence="4" id="KW-1185">Reference proteome</keyword>
<dbReference type="InterPro" id="IPR010400">
    <property type="entry name" value="PITH_dom"/>
</dbReference>
<sequence length="210" mass="24054">MPHSHSHGSCEHESDGIDPLEMGVQYSLYQKIDMHNLECLNEAENESAKNVFKSYENRLNFETFVESDCDAELLFNIPFCGNIKLKGIRVIGANDDSHPKKVRLFKNRPKMTFDDATGNADQEFELEKDLTGSIEYNTQVVKFHSVHHLSLHFPVNFGRNDDPTRIYYIGLKGEFSEAHHHGVTICTYETTPNVADHKNSLFDQVNHQIQ</sequence>
<dbReference type="InterPro" id="IPR037047">
    <property type="entry name" value="PITH_dom_sf"/>
</dbReference>
<dbReference type="GO" id="GO:0045654">
    <property type="term" value="P:positive regulation of megakaryocyte differentiation"/>
    <property type="evidence" value="ECO:0007669"/>
    <property type="project" value="UniProtKB-ARBA"/>
</dbReference>
<dbReference type="GO" id="GO:0060255">
    <property type="term" value="P:regulation of macromolecule metabolic process"/>
    <property type="evidence" value="ECO:0007669"/>
    <property type="project" value="UniProtKB-ARBA"/>
</dbReference>
<evidence type="ECO:0000256" key="1">
    <source>
        <dbReference type="ARBA" id="ARBA00025788"/>
    </source>
</evidence>
<evidence type="ECO:0000313" key="3">
    <source>
        <dbReference type="EMBL" id="CRL04583.1"/>
    </source>
</evidence>
<dbReference type="GO" id="GO:0005634">
    <property type="term" value="C:nucleus"/>
    <property type="evidence" value="ECO:0007669"/>
    <property type="project" value="TreeGrafter"/>
</dbReference>
<protein>
    <submittedName>
        <fullName evidence="3">CLUMA_CG017652, isoform A</fullName>
    </submittedName>
</protein>
<dbReference type="Proteomes" id="UP000183832">
    <property type="component" value="Unassembled WGS sequence"/>
</dbReference>
<dbReference type="InterPro" id="IPR008979">
    <property type="entry name" value="Galactose-bd-like_sf"/>
</dbReference>